<keyword evidence="1" id="KW-0961">Cell wall biogenesis/degradation</keyword>
<dbReference type="InterPro" id="IPR058740">
    <property type="entry name" value="MurL_N"/>
</dbReference>
<dbReference type="GO" id="GO:0005737">
    <property type="term" value="C:cytoplasm"/>
    <property type="evidence" value="ECO:0007669"/>
    <property type="project" value="UniProtKB-UniRule"/>
</dbReference>
<protein>
    <recommendedName>
        <fullName evidence="1">UDP-N-acetyl-alpha-D-muramoyl-L-alanyl-L-glutamate epimerase</fullName>
        <ecNumber evidence="1">5.1.1.23</ecNumber>
    </recommendedName>
    <alternativeName>
        <fullName evidence="1">UDP-MurNAc-L-Ala-L-Glu epimerase</fullName>
    </alternativeName>
</protein>
<name>A0AAE3ZME3_9ACTN</name>
<evidence type="ECO:0000256" key="1">
    <source>
        <dbReference type="HAMAP-Rule" id="MF_02209"/>
    </source>
</evidence>
<dbReference type="RefSeq" id="WP_374727810.1">
    <property type="nucleotide sequence ID" value="NZ_JAVDYC010000001.1"/>
</dbReference>
<keyword evidence="1" id="KW-0132">Cell division</keyword>
<evidence type="ECO:0000313" key="5">
    <source>
        <dbReference type="EMBL" id="MDR7321290.1"/>
    </source>
</evidence>
<dbReference type="HAMAP" id="MF_02209">
    <property type="entry name" value="MurL"/>
    <property type="match status" value="1"/>
</dbReference>
<dbReference type="EC" id="5.1.1.23" evidence="1"/>
<keyword evidence="1" id="KW-0573">Peptidoglycan synthesis</keyword>
<dbReference type="AlphaFoldDB" id="A0AAE3ZME3"/>
<comment type="similarity">
    <text evidence="1">Belongs to the MurL family.</text>
</comment>
<feature type="region of interest" description="Disordered" evidence="2">
    <location>
        <begin position="441"/>
        <end position="467"/>
    </location>
</feature>
<dbReference type="GO" id="GO:0071555">
    <property type="term" value="P:cell wall organization"/>
    <property type="evidence" value="ECO:0007669"/>
    <property type="project" value="UniProtKB-KW"/>
</dbReference>
<feature type="domain" description="MurL N-terminal" evidence="4">
    <location>
        <begin position="10"/>
        <end position="290"/>
    </location>
</feature>
<sequence length="467" mass="49959">MSADEIRGRDLFTAEGYHLDPRTGTVELRYALTGPGVAPLRFTETVTLPVPETAPGEDALRRTHRVLELLLIAAGVSYYKVAAPARIALPHRLGAAARAFATAVYTKGMGEFAYRNELPHVLTVALTPPDGEPASVPSHALDLDLRPLSAVGGGKDSIVTLEALRDAGRDPVPFSVNPNGVIRAVNEASGLAALAARRKIDPLLFEVNQAGALNGHVPVTAVNSLIAVATAAFNGLGPVVMSNERSASDPNLVWHGVEINHQWSKGVEAEGLLRDALAEHAGLTNAYFSLLRRLSELHIARLYAATDRYDDVVTSCNRAFLLHNATARWCGDCPKCRFVFLAMAPSMNRDRLRRIFGTDLLADEAQIPGFLELLGVDAHKPWECVGEVEECVVALDLLRKSPEWQDEPVVKALADAVPGSAWRTASHSDVFTPGGPAFVPETYPRVGEQSRSNAPDSAATSAGGPSA</sequence>
<gene>
    <name evidence="1" type="primary">murL</name>
    <name evidence="5" type="ORF">J2S44_001540</name>
</gene>
<reference evidence="5 6" key="1">
    <citation type="submission" date="2023-07" db="EMBL/GenBank/DDBJ databases">
        <title>Sequencing the genomes of 1000 actinobacteria strains.</title>
        <authorList>
            <person name="Klenk H.-P."/>
        </authorList>
    </citation>
    <scope>NUCLEOTIDE SEQUENCE [LARGE SCALE GENOMIC DNA]</scope>
    <source>
        <strain evidence="5 6">DSM 44711</strain>
    </source>
</reference>
<comment type="pathway">
    <text evidence="1">Cell wall biogenesis; peptidoglycan biosynthesis.</text>
</comment>
<evidence type="ECO:0000313" key="6">
    <source>
        <dbReference type="Proteomes" id="UP001183629"/>
    </source>
</evidence>
<dbReference type="InterPro" id="IPR058741">
    <property type="entry name" value="MurL_C"/>
</dbReference>
<dbReference type="GO" id="GO:0008360">
    <property type="term" value="P:regulation of cell shape"/>
    <property type="evidence" value="ECO:0007669"/>
    <property type="project" value="UniProtKB-KW"/>
</dbReference>
<keyword evidence="1" id="KW-0131">Cell cycle</keyword>
<keyword evidence="1" id="KW-0133">Cell shape</keyword>
<accession>A0AAE3ZME3</accession>
<keyword evidence="6" id="KW-1185">Reference proteome</keyword>
<feature type="compositionally biased region" description="Polar residues" evidence="2">
    <location>
        <begin position="449"/>
        <end position="460"/>
    </location>
</feature>
<feature type="domain" description="MurL C-terminal" evidence="3">
    <location>
        <begin position="312"/>
        <end position="426"/>
    </location>
</feature>
<dbReference type="Proteomes" id="UP001183629">
    <property type="component" value="Unassembled WGS sequence"/>
</dbReference>
<dbReference type="GO" id="GO:0051301">
    <property type="term" value="P:cell division"/>
    <property type="evidence" value="ECO:0007669"/>
    <property type="project" value="UniProtKB-KW"/>
</dbReference>
<dbReference type="GO" id="GO:0009252">
    <property type="term" value="P:peptidoglycan biosynthetic process"/>
    <property type="evidence" value="ECO:0007669"/>
    <property type="project" value="UniProtKB-UniRule"/>
</dbReference>
<dbReference type="GO" id="GO:0016855">
    <property type="term" value="F:racemase and epimerase activity, acting on amino acids and derivatives"/>
    <property type="evidence" value="ECO:0007669"/>
    <property type="project" value="UniProtKB-UniRule"/>
</dbReference>
<dbReference type="Pfam" id="PF26299">
    <property type="entry name" value="MurL_N"/>
    <property type="match status" value="1"/>
</dbReference>
<comment type="caution">
    <text evidence="5">The sequence shown here is derived from an EMBL/GenBank/DDBJ whole genome shotgun (WGS) entry which is preliminary data.</text>
</comment>
<proteinExistence type="inferred from homology"/>
<dbReference type="InterPro" id="IPR043689">
    <property type="entry name" value="MurL"/>
</dbReference>
<keyword evidence="1" id="KW-0413">Isomerase</keyword>
<evidence type="ECO:0000259" key="4">
    <source>
        <dbReference type="Pfam" id="PF26299"/>
    </source>
</evidence>
<organism evidence="5 6">
    <name type="scientific">Catenuloplanes niger</name>
    <dbReference type="NCBI Taxonomy" id="587534"/>
    <lineage>
        <taxon>Bacteria</taxon>
        <taxon>Bacillati</taxon>
        <taxon>Actinomycetota</taxon>
        <taxon>Actinomycetes</taxon>
        <taxon>Micromonosporales</taxon>
        <taxon>Micromonosporaceae</taxon>
        <taxon>Catenuloplanes</taxon>
    </lineage>
</organism>
<evidence type="ECO:0000256" key="2">
    <source>
        <dbReference type="SAM" id="MobiDB-lite"/>
    </source>
</evidence>
<comment type="function">
    <text evidence="1">Cell wall formation. Catalyzes epimerization of the terminal L-glutamate in UDP-N-acetyl-alpha-D-muramoyl-L-alanyl-L-glutamate.</text>
</comment>
<comment type="catalytic activity">
    <reaction evidence="1">
        <text>UDP-N-acetyl-alpha-D-muramoyl-L-alanyl-L-glutamate + ATP + H2O = UDP-N-acetyl-alpha-D-muramoyl-L-alanyl-D-glutamate + AMP + diphosphate + H(+)</text>
        <dbReference type="Rhea" id="RHEA:58812"/>
        <dbReference type="ChEBI" id="CHEBI:15377"/>
        <dbReference type="ChEBI" id="CHEBI:15378"/>
        <dbReference type="ChEBI" id="CHEBI:30616"/>
        <dbReference type="ChEBI" id="CHEBI:33019"/>
        <dbReference type="ChEBI" id="CHEBI:83900"/>
        <dbReference type="ChEBI" id="CHEBI:142725"/>
        <dbReference type="ChEBI" id="CHEBI:456215"/>
        <dbReference type="EC" id="5.1.1.23"/>
    </reaction>
</comment>
<evidence type="ECO:0000259" key="3">
    <source>
        <dbReference type="Pfam" id="PF26298"/>
    </source>
</evidence>
<dbReference type="Pfam" id="PF26298">
    <property type="entry name" value="MurL_epimerase_C"/>
    <property type="match status" value="1"/>
</dbReference>
<dbReference type="EMBL" id="JAVDYC010000001">
    <property type="protein sequence ID" value="MDR7321290.1"/>
    <property type="molecule type" value="Genomic_DNA"/>
</dbReference>